<dbReference type="EMBL" id="JBHSWI010000001">
    <property type="protein sequence ID" value="MFC6644973.1"/>
    <property type="molecule type" value="Genomic_DNA"/>
</dbReference>
<proteinExistence type="predicted"/>
<name>A0ABW1Z7B3_9BACT</name>
<gene>
    <name evidence="2" type="ORF">ACFQBQ_05075</name>
</gene>
<dbReference type="Proteomes" id="UP001596391">
    <property type="component" value="Unassembled WGS sequence"/>
</dbReference>
<comment type="caution">
    <text evidence="2">The sequence shown here is derived from an EMBL/GenBank/DDBJ whole genome shotgun (WGS) entry which is preliminary data.</text>
</comment>
<reference evidence="3" key="1">
    <citation type="journal article" date="2019" name="Int. J. Syst. Evol. Microbiol.">
        <title>The Global Catalogue of Microorganisms (GCM) 10K type strain sequencing project: providing services to taxonomists for standard genome sequencing and annotation.</title>
        <authorList>
            <consortium name="The Broad Institute Genomics Platform"/>
            <consortium name="The Broad Institute Genome Sequencing Center for Infectious Disease"/>
            <person name="Wu L."/>
            <person name="Ma J."/>
        </authorList>
    </citation>
    <scope>NUCLEOTIDE SEQUENCE [LARGE SCALE GENOMIC DNA]</scope>
    <source>
        <strain evidence="3">CGMCC 1.16026</strain>
    </source>
</reference>
<evidence type="ECO:0000256" key="1">
    <source>
        <dbReference type="SAM" id="Phobius"/>
    </source>
</evidence>
<accession>A0ABW1Z7B3</accession>
<sequence>MSPRIQPSKAIAHAQARLNFNADAAAIVLGLALAALIRLNVIHHIGW</sequence>
<evidence type="ECO:0000313" key="2">
    <source>
        <dbReference type="EMBL" id="MFC6644973.1"/>
    </source>
</evidence>
<evidence type="ECO:0000313" key="3">
    <source>
        <dbReference type="Proteomes" id="UP001596391"/>
    </source>
</evidence>
<keyword evidence="1" id="KW-0812">Transmembrane</keyword>
<feature type="transmembrane region" description="Helical" evidence="1">
    <location>
        <begin position="20"/>
        <end position="41"/>
    </location>
</feature>
<organism evidence="2 3">
    <name type="scientific">Granulicella cerasi</name>
    <dbReference type="NCBI Taxonomy" id="741063"/>
    <lineage>
        <taxon>Bacteria</taxon>
        <taxon>Pseudomonadati</taxon>
        <taxon>Acidobacteriota</taxon>
        <taxon>Terriglobia</taxon>
        <taxon>Terriglobales</taxon>
        <taxon>Acidobacteriaceae</taxon>
        <taxon>Granulicella</taxon>
    </lineage>
</organism>
<keyword evidence="3" id="KW-1185">Reference proteome</keyword>
<keyword evidence="1" id="KW-0472">Membrane</keyword>
<protein>
    <submittedName>
        <fullName evidence="2">Uncharacterized protein</fullName>
    </submittedName>
</protein>
<dbReference type="RefSeq" id="WP_263371377.1">
    <property type="nucleotide sequence ID" value="NZ_JAGSYD010000003.1"/>
</dbReference>
<keyword evidence="1" id="KW-1133">Transmembrane helix</keyword>